<comment type="caution">
    <text evidence="4">The sequence shown here is derived from an EMBL/GenBank/DDBJ whole genome shotgun (WGS) entry which is preliminary data.</text>
</comment>
<dbReference type="PATRIC" id="fig|28229.3.peg.4582"/>
<name>A0A099K9P1_COLPS</name>
<evidence type="ECO:0000256" key="2">
    <source>
        <dbReference type="ARBA" id="ARBA00022649"/>
    </source>
</evidence>
<dbReference type="Gene3D" id="3.30.2310.20">
    <property type="entry name" value="RelE-like"/>
    <property type="match status" value="1"/>
</dbReference>
<reference evidence="4 5" key="1">
    <citation type="submission" date="2014-08" db="EMBL/GenBank/DDBJ databases">
        <title>Genomic and Phenotypic Diversity of Colwellia psychrerythraea strains from Disparate Marine Basins.</title>
        <authorList>
            <person name="Techtmann S.M."/>
            <person name="Stelling S.C."/>
            <person name="Utturkar S.M."/>
            <person name="Alshibli N."/>
            <person name="Harris A."/>
            <person name="Brown S.D."/>
            <person name="Hazen T.C."/>
        </authorList>
    </citation>
    <scope>NUCLEOTIDE SEQUENCE [LARGE SCALE GENOMIC DNA]</scope>
    <source>
        <strain evidence="4 5">GAB14E</strain>
    </source>
</reference>
<dbReference type="InterPro" id="IPR035093">
    <property type="entry name" value="RelE/ParE_toxin_dom_sf"/>
</dbReference>
<dbReference type="Proteomes" id="UP000029868">
    <property type="component" value="Unassembled WGS sequence"/>
</dbReference>
<dbReference type="RefSeq" id="WP_033084497.1">
    <property type="nucleotide sequence ID" value="NZ_JQEC01000072.1"/>
</dbReference>
<gene>
    <name evidence="4" type="ORF">GAB14E_4599</name>
</gene>
<dbReference type="OrthoDB" id="516834at2"/>
<dbReference type="AlphaFoldDB" id="A0A099K9P1"/>
<dbReference type="InterPro" id="IPR007712">
    <property type="entry name" value="RelE/ParE_toxin"/>
</dbReference>
<evidence type="ECO:0000256" key="3">
    <source>
        <dbReference type="PIRNR" id="PIRNR029218"/>
    </source>
</evidence>
<dbReference type="PANTHER" id="PTHR33755">
    <property type="entry name" value="TOXIN PARE1-RELATED"/>
    <property type="match status" value="1"/>
</dbReference>
<accession>A0A099K9P1</accession>
<protein>
    <recommendedName>
        <fullName evidence="3">Toxin</fullName>
    </recommendedName>
</protein>
<dbReference type="InterPro" id="IPR051803">
    <property type="entry name" value="TA_system_RelE-like_toxin"/>
</dbReference>
<evidence type="ECO:0000256" key="1">
    <source>
        <dbReference type="ARBA" id="ARBA00006226"/>
    </source>
</evidence>
<comment type="similarity">
    <text evidence="1 3">Belongs to the RelE toxin family.</text>
</comment>
<evidence type="ECO:0000313" key="5">
    <source>
        <dbReference type="Proteomes" id="UP000029868"/>
    </source>
</evidence>
<dbReference type="EMBL" id="JQEC01000072">
    <property type="protein sequence ID" value="KGJ87444.1"/>
    <property type="molecule type" value="Genomic_DNA"/>
</dbReference>
<evidence type="ECO:0000313" key="4">
    <source>
        <dbReference type="EMBL" id="KGJ87444.1"/>
    </source>
</evidence>
<proteinExistence type="inferred from homology"/>
<sequence>MTTFKVSGKAKTDLIKIAKYTQLTWGTAQRNDYLKLMDSAFHQLANEPLLGVSCNYIREGYRKRPQGSHVIYYKEHKANQILIVRILHKSMDVNSAL</sequence>
<keyword evidence="2" id="KW-1277">Toxin-antitoxin system</keyword>
<dbReference type="Pfam" id="PF05016">
    <property type="entry name" value="ParE_toxin"/>
    <property type="match status" value="1"/>
</dbReference>
<dbReference type="PIRSF" id="PIRSF029218">
    <property type="entry name" value="ParE"/>
    <property type="match status" value="1"/>
</dbReference>
<dbReference type="PANTHER" id="PTHR33755:SF9">
    <property type="entry name" value="TOXIN PARE1"/>
    <property type="match status" value="1"/>
</dbReference>
<dbReference type="InterPro" id="IPR028344">
    <property type="entry name" value="ParE1/4"/>
</dbReference>
<organism evidence="4 5">
    <name type="scientific">Colwellia psychrerythraea</name>
    <name type="common">Vibrio psychroerythus</name>
    <dbReference type="NCBI Taxonomy" id="28229"/>
    <lineage>
        <taxon>Bacteria</taxon>
        <taxon>Pseudomonadati</taxon>
        <taxon>Pseudomonadota</taxon>
        <taxon>Gammaproteobacteria</taxon>
        <taxon>Alteromonadales</taxon>
        <taxon>Colwelliaceae</taxon>
        <taxon>Colwellia</taxon>
    </lineage>
</organism>